<dbReference type="Pfam" id="PF07727">
    <property type="entry name" value="RVT_2"/>
    <property type="match status" value="1"/>
</dbReference>
<name>A0A699RE47_TANCI</name>
<reference evidence="2" key="1">
    <citation type="journal article" date="2019" name="Sci. Rep.">
        <title>Draft genome of Tanacetum cinerariifolium, the natural source of mosquito coil.</title>
        <authorList>
            <person name="Yamashiro T."/>
            <person name="Shiraishi A."/>
            <person name="Satake H."/>
            <person name="Nakayama K."/>
        </authorList>
    </citation>
    <scope>NUCLEOTIDE SEQUENCE</scope>
</reference>
<evidence type="ECO:0000313" key="2">
    <source>
        <dbReference type="EMBL" id="GFC81194.1"/>
    </source>
</evidence>
<sequence length="122" mass="13549">MQEELAALVENKTWSIVSLPKGKHAVGSRWVFKTKFNSDGSVDRYKACLVAQGCTQQYGVDYKETFAPVAKMTTVRVVLSVAINNGWPLSQMDVKNAFLHGDLEEVFMKLPPGHPQSGQHNL</sequence>
<keyword evidence="2" id="KW-0808">Transferase</keyword>
<dbReference type="AlphaFoldDB" id="A0A699RE47"/>
<dbReference type="InterPro" id="IPR013103">
    <property type="entry name" value="RVT_2"/>
</dbReference>
<organism evidence="2">
    <name type="scientific">Tanacetum cinerariifolium</name>
    <name type="common">Dalmatian daisy</name>
    <name type="synonym">Chrysanthemum cinerariifolium</name>
    <dbReference type="NCBI Taxonomy" id="118510"/>
    <lineage>
        <taxon>Eukaryota</taxon>
        <taxon>Viridiplantae</taxon>
        <taxon>Streptophyta</taxon>
        <taxon>Embryophyta</taxon>
        <taxon>Tracheophyta</taxon>
        <taxon>Spermatophyta</taxon>
        <taxon>Magnoliopsida</taxon>
        <taxon>eudicotyledons</taxon>
        <taxon>Gunneridae</taxon>
        <taxon>Pentapetalae</taxon>
        <taxon>asterids</taxon>
        <taxon>campanulids</taxon>
        <taxon>Asterales</taxon>
        <taxon>Asteraceae</taxon>
        <taxon>Asteroideae</taxon>
        <taxon>Anthemideae</taxon>
        <taxon>Anthemidinae</taxon>
        <taxon>Tanacetum</taxon>
    </lineage>
</organism>
<proteinExistence type="predicted"/>
<dbReference type="EMBL" id="BKCJ011078745">
    <property type="protein sequence ID" value="GFC81194.1"/>
    <property type="molecule type" value="Genomic_DNA"/>
</dbReference>
<feature type="non-terminal residue" evidence="2">
    <location>
        <position position="122"/>
    </location>
</feature>
<dbReference type="InterPro" id="IPR043502">
    <property type="entry name" value="DNA/RNA_pol_sf"/>
</dbReference>
<accession>A0A699RE47</accession>
<feature type="domain" description="Reverse transcriptase Ty1/copia-type" evidence="1">
    <location>
        <begin position="11"/>
        <end position="120"/>
    </location>
</feature>
<protein>
    <submittedName>
        <fullName evidence="2">Putative RNA-directed DNA polymerase</fullName>
    </submittedName>
</protein>
<keyword evidence="2" id="KW-0548">Nucleotidyltransferase</keyword>
<comment type="caution">
    <text evidence="2">The sequence shown here is derived from an EMBL/GenBank/DDBJ whole genome shotgun (WGS) entry which is preliminary data.</text>
</comment>
<dbReference type="SUPFAM" id="SSF56672">
    <property type="entry name" value="DNA/RNA polymerases"/>
    <property type="match status" value="1"/>
</dbReference>
<evidence type="ECO:0000259" key="1">
    <source>
        <dbReference type="Pfam" id="PF07727"/>
    </source>
</evidence>
<keyword evidence="2" id="KW-0695">RNA-directed DNA polymerase</keyword>
<dbReference type="GO" id="GO:0003964">
    <property type="term" value="F:RNA-directed DNA polymerase activity"/>
    <property type="evidence" value="ECO:0007669"/>
    <property type="project" value="UniProtKB-KW"/>
</dbReference>
<gene>
    <name evidence="2" type="ORF">Tci_853164</name>
</gene>